<keyword evidence="2" id="KW-0813">Transport</keyword>
<dbReference type="PANTHER" id="PTHR23501">
    <property type="entry name" value="MAJOR FACILITATOR SUPERFAMILY"/>
    <property type="match status" value="1"/>
</dbReference>
<keyword evidence="6 7" id="KW-0472">Membrane</keyword>
<dbReference type="InterPro" id="IPR036259">
    <property type="entry name" value="MFS_trans_sf"/>
</dbReference>
<feature type="transmembrane region" description="Helical" evidence="7">
    <location>
        <begin position="280"/>
        <end position="303"/>
    </location>
</feature>
<feature type="transmembrane region" description="Helical" evidence="7">
    <location>
        <begin position="24"/>
        <end position="47"/>
    </location>
</feature>
<dbReference type="Proteomes" id="UP001500363">
    <property type="component" value="Unassembled WGS sequence"/>
</dbReference>
<keyword evidence="10" id="KW-1185">Reference proteome</keyword>
<dbReference type="Gene3D" id="1.20.1250.20">
    <property type="entry name" value="MFS general substrate transporter like domains"/>
    <property type="match status" value="1"/>
</dbReference>
<dbReference type="NCBIfam" id="TIGR00711">
    <property type="entry name" value="efflux_EmrB"/>
    <property type="match status" value="1"/>
</dbReference>
<dbReference type="CDD" id="cd17502">
    <property type="entry name" value="MFS_Azr1_MDR_like"/>
    <property type="match status" value="1"/>
</dbReference>
<evidence type="ECO:0000256" key="5">
    <source>
        <dbReference type="ARBA" id="ARBA00022989"/>
    </source>
</evidence>
<evidence type="ECO:0000256" key="3">
    <source>
        <dbReference type="ARBA" id="ARBA00022475"/>
    </source>
</evidence>
<accession>A0ABN2A1K8</accession>
<reference evidence="9 10" key="1">
    <citation type="journal article" date="2019" name="Int. J. Syst. Evol. Microbiol.">
        <title>The Global Catalogue of Microorganisms (GCM) 10K type strain sequencing project: providing services to taxonomists for standard genome sequencing and annotation.</title>
        <authorList>
            <consortium name="The Broad Institute Genomics Platform"/>
            <consortium name="The Broad Institute Genome Sequencing Center for Infectious Disease"/>
            <person name="Wu L."/>
            <person name="Ma J."/>
        </authorList>
    </citation>
    <scope>NUCLEOTIDE SEQUENCE [LARGE SCALE GENOMIC DNA]</scope>
    <source>
        <strain evidence="9 10">JCM 14303</strain>
    </source>
</reference>
<comment type="subcellular location">
    <subcellularLocation>
        <location evidence="1">Cell membrane</location>
        <topology evidence="1">Multi-pass membrane protein</topology>
    </subcellularLocation>
</comment>
<dbReference type="Pfam" id="PF07690">
    <property type="entry name" value="MFS_1"/>
    <property type="match status" value="1"/>
</dbReference>
<name>A0ABN2A1K8_9ACTN</name>
<dbReference type="Gene3D" id="1.20.1720.10">
    <property type="entry name" value="Multidrug resistance protein D"/>
    <property type="match status" value="1"/>
</dbReference>
<evidence type="ECO:0000259" key="8">
    <source>
        <dbReference type="PROSITE" id="PS50850"/>
    </source>
</evidence>
<evidence type="ECO:0000256" key="7">
    <source>
        <dbReference type="SAM" id="Phobius"/>
    </source>
</evidence>
<dbReference type="InterPro" id="IPR004638">
    <property type="entry name" value="EmrB-like"/>
</dbReference>
<sequence>MWRSGYIQLMDTEPQPVGRGTRNAVVVAIMLGMLLAALDQTIVATALPTITSDLGDANHLSWVVTAYLLAETIMTALVGKFGDLYGRKRMFLISVVLFLAGSALCGMADSMLWLVGSRAIQGLGAGGLLVTSTAVIADVVPLSERGKYQGFIGSVFGVSTVAGPLLGGLFVDQLSWRWAFYVNIPLGIVVLVVASFTLPSVKAPVGPKIDYLGILLIGLAATGLTLVTTWGGNEYDWTSPVILLMAVGSLIALGLFVLVEQRAAEPLLPMRLFRSGVFTVCSVLSFIIGFAMLGGVTFLPTYLQYVHGASATDSGLQMLPLVMGLLLASVGVGQVISKTGRYRPFPIIGTVLIAGGLYLLSLMTNSTPYWTTAGFMVVLGLGVGLCMPVPTVVVQSTVDYKDLGVATSGVSFLRTMGSSFGVAVFGSIYASELPSKLAGAVPEGVDPRLAATVEGVRSLPPGAREPVTAAYAEALHVVFLTAVPVAVLGFVVALLLKQVPLRDTARMSAGGNSGVGESFAAPSSFDSEQELQKLVALIVQHHKRSPAPEVLAESGIPLNVAQAWMIMRVFRGGAEHGSATLAEITGDLKVPPGVFEPLAVQLVADGYLSEVLGHYRFTPYGLEMFQRFVGAYRRWLLARLEDWETTEDFSIAIDRIAEQMLDRGHSLTTGKHAALVDA</sequence>
<feature type="transmembrane region" description="Helical" evidence="7">
    <location>
        <begin position="178"/>
        <end position="199"/>
    </location>
</feature>
<feature type="transmembrane region" description="Helical" evidence="7">
    <location>
        <begin position="91"/>
        <end position="113"/>
    </location>
</feature>
<feature type="transmembrane region" description="Helical" evidence="7">
    <location>
        <begin position="151"/>
        <end position="172"/>
    </location>
</feature>
<evidence type="ECO:0000256" key="6">
    <source>
        <dbReference type="ARBA" id="ARBA00023136"/>
    </source>
</evidence>
<feature type="transmembrane region" description="Helical" evidence="7">
    <location>
        <begin position="405"/>
        <end position="429"/>
    </location>
</feature>
<dbReference type="InterPro" id="IPR011701">
    <property type="entry name" value="MFS"/>
</dbReference>
<keyword evidence="5 7" id="KW-1133">Transmembrane helix</keyword>
<evidence type="ECO:0000256" key="1">
    <source>
        <dbReference type="ARBA" id="ARBA00004651"/>
    </source>
</evidence>
<dbReference type="PRINTS" id="PR01036">
    <property type="entry name" value="TCRTETB"/>
</dbReference>
<dbReference type="PANTHER" id="PTHR23501:SF197">
    <property type="entry name" value="COMD"/>
    <property type="match status" value="1"/>
</dbReference>
<keyword evidence="4 7" id="KW-0812">Transmembrane</keyword>
<protein>
    <submittedName>
        <fullName evidence="9">MDR family MFS transporter</fullName>
    </submittedName>
</protein>
<evidence type="ECO:0000313" key="9">
    <source>
        <dbReference type="EMBL" id="GAA1509104.1"/>
    </source>
</evidence>
<feature type="transmembrane region" description="Helical" evidence="7">
    <location>
        <begin position="474"/>
        <end position="496"/>
    </location>
</feature>
<dbReference type="PROSITE" id="PS50850">
    <property type="entry name" value="MFS"/>
    <property type="match status" value="1"/>
</dbReference>
<organism evidence="9 10">
    <name type="scientific">Kribbella lupini</name>
    <dbReference type="NCBI Taxonomy" id="291602"/>
    <lineage>
        <taxon>Bacteria</taxon>
        <taxon>Bacillati</taxon>
        <taxon>Actinomycetota</taxon>
        <taxon>Actinomycetes</taxon>
        <taxon>Propionibacteriales</taxon>
        <taxon>Kribbellaceae</taxon>
        <taxon>Kribbella</taxon>
    </lineage>
</organism>
<feature type="transmembrane region" description="Helical" evidence="7">
    <location>
        <begin position="315"/>
        <end position="333"/>
    </location>
</feature>
<proteinExistence type="predicted"/>
<feature type="transmembrane region" description="Helical" evidence="7">
    <location>
        <begin position="369"/>
        <end position="393"/>
    </location>
</feature>
<feature type="transmembrane region" description="Helical" evidence="7">
    <location>
        <begin position="345"/>
        <end position="363"/>
    </location>
</feature>
<dbReference type="EMBL" id="BAAANC010000001">
    <property type="protein sequence ID" value="GAA1509104.1"/>
    <property type="molecule type" value="Genomic_DNA"/>
</dbReference>
<feature type="transmembrane region" description="Helical" evidence="7">
    <location>
        <begin position="119"/>
        <end position="139"/>
    </location>
</feature>
<feature type="transmembrane region" description="Helical" evidence="7">
    <location>
        <begin position="237"/>
        <end position="259"/>
    </location>
</feature>
<evidence type="ECO:0000256" key="2">
    <source>
        <dbReference type="ARBA" id="ARBA00022448"/>
    </source>
</evidence>
<keyword evidence="3" id="KW-1003">Cell membrane</keyword>
<dbReference type="InterPro" id="IPR020846">
    <property type="entry name" value="MFS_dom"/>
</dbReference>
<feature type="transmembrane region" description="Helical" evidence="7">
    <location>
        <begin position="59"/>
        <end position="79"/>
    </location>
</feature>
<feature type="transmembrane region" description="Helical" evidence="7">
    <location>
        <begin position="211"/>
        <end position="231"/>
    </location>
</feature>
<dbReference type="SUPFAM" id="SSF103473">
    <property type="entry name" value="MFS general substrate transporter"/>
    <property type="match status" value="1"/>
</dbReference>
<evidence type="ECO:0000313" key="10">
    <source>
        <dbReference type="Proteomes" id="UP001500363"/>
    </source>
</evidence>
<comment type="caution">
    <text evidence="9">The sequence shown here is derived from an EMBL/GenBank/DDBJ whole genome shotgun (WGS) entry which is preliminary data.</text>
</comment>
<evidence type="ECO:0000256" key="4">
    <source>
        <dbReference type="ARBA" id="ARBA00022692"/>
    </source>
</evidence>
<gene>
    <name evidence="9" type="ORF">GCM10009741_02370</name>
</gene>
<feature type="domain" description="Major facilitator superfamily (MFS) profile" evidence="8">
    <location>
        <begin position="25"/>
        <end position="501"/>
    </location>
</feature>